<dbReference type="PROSITE" id="PS50174">
    <property type="entry name" value="G_PATCH"/>
    <property type="match status" value="1"/>
</dbReference>
<dbReference type="Pfam" id="PF01585">
    <property type="entry name" value="G-patch"/>
    <property type="match status" value="1"/>
</dbReference>
<accession>A0AAV1JIQ2</accession>
<dbReference type="AlphaFoldDB" id="A0AAV1JIQ2"/>
<keyword evidence="3" id="KW-1185">Reference proteome</keyword>
<sequence length="492" mass="56094">MNNKEDMQPTMSNSKYKNFVSSKNDTGQNIQPLMKTPTSELVLGLSKAPNMKLGQRMLNKMGWSGGGLGKSGEGIVEPIAPNTTYASRKLGFGLNSSTSTEDKVQTTDMVSITPSAKNTQMARTKRNQKKKHICPPQRQYYKPEVRSLKPFKTYALQTLLDFVRNDSQVEFFFDTRLTNAHRKCVHTLVQDIENDDYIGDVDNPEQMDLIQNILEFKAYELYTQSFGQKPDRQIGIFKDAPAHVFLVVPEDLRKNNDKLYNDTELEKDVGKVLENSKYVATEIRDITAKTNEDDVNSINNSNVVLSSANENVEQRSHTKNDMKSTPIENEQISENNTCKIKKTNVISHVADSNFKPPKVNAKVRDDENVNELRKKPNYVNNTLELEKFYINEFFANSEESTTTVGQVLEKVVDFFTEFANDDSYTEFRFLGLFNNTEYNALVDFFNLCINNEGVWDGVVDKLRAALDNDAFYFNLQDNCNGSTVIYKEKKQD</sequence>
<dbReference type="SMART" id="SM00443">
    <property type="entry name" value="G_patch"/>
    <property type="match status" value="1"/>
</dbReference>
<evidence type="ECO:0000313" key="2">
    <source>
        <dbReference type="EMBL" id="CAK1548820.1"/>
    </source>
</evidence>
<dbReference type="GO" id="GO:0003676">
    <property type="term" value="F:nucleic acid binding"/>
    <property type="evidence" value="ECO:0007669"/>
    <property type="project" value="InterPro"/>
</dbReference>
<comment type="caution">
    <text evidence="2">The sequence shown here is derived from an EMBL/GenBank/DDBJ whole genome shotgun (WGS) entry which is preliminary data.</text>
</comment>
<dbReference type="CDD" id="cd02325">
    <property type="entry name" value="R3H"/>
    <property type="match status" value="1"/>
</dbReference>
<protein>
    <recommendedName>
        <fullName evidence="1">G-patch domain-containing protein</fullName>
    </recommendedName>
</protein>
<dbReference type="EMBL" id="CAVLEF010000011">
    <property type="protein sequence ID" value="CAK1548820.1"/>
    <property type="molecule type" value="Genomic_DNA"/>
</dbReference>
<dbReference type="InterPro" id="IPR000467">
    <property type="entry name" value="G_patch_dom"/>
</dbReference>
<gene>
    <name evidence="2" type="ORF">LNINA_LOCUS8172</name>
</gene>
<evidence type="ECO:0000313" key="3">
    <source>
        <dbReference type="Proteomes" id="UP001497472"/>
    </source>
</evidence>
<name>A0AAV1JIQ2_9NEOP</name>
<feature type="domain" description="G-patch" evidence="1">
    <location>
        <begin position="50"/>
        <end position="97"/>
    </location>
</feature>
<dbReference type="Proteomes" id="UP001497472">
    <property type="component" value="Unassembled WGS sequence"/>
</dbReference>
<reference evidence="2 3" key="1">
    <citation type="submission" date="2023-11" db="EMBL/GenBank/DDBJ databases">
        <authorList>
            <person name="Okamura Y."/>
        </authorList>
    </citation>
    <scope>NUCLEOTIDE SEQUENCE [LARGE SCALE GENOMIC DNA]</scope>
</reference>
<organism evidence="2 3">
    <name type="scientific">Leptosia nina</name>
    <dbReference type="NCBI Taxonomy" id="320188"/>
    <lineage>
        <taxon>Eukaryota</taxon>
        <taxon>Metazoa</taxon>
        <taxon>Ecdysozoa</taxon>
        <taxon>Arthropoda</taxon>
        <taxon>Hexapoda</taxon>
        <taxon>Insecta</taxon>
        <taxon>Pterygota</taxon>
        <taxon>Neoptera</taxon>
        <taxon>Endopterygota</taxon>
        <taxon>Lepidoptera</taxon>
        <taxon>Glossata</taxon>
        <taxon>Ditrysia</taxon>
        <taxon>Papilionoidea</taxon>
        <taxon>Pieridae</taxon>
        <taxon>Pierinae</taxon>
        <taxon>Leptosia</taxon>
    </lineage>
</organism>
<evidence type="ECO:0000259" key="1">
    <source>
        <dbReference type="PROSITE" id="PS50174"/>
    </source>
</evidence>
<proteinExistence type="predicted"/>